<dbReference type="Pfam" id="PF01382">
    <property type="entry name" value="Avidin"/>
    <property type="match status" value="1"/>
</dbReference>
<accession>A0A6L6PCG1</accession>
<evidence type="ECO:0000259" key="5">
    <source>
        <dbReference type="PROSITE" id="PS51767"/>
    </source>
</evidence>
<dbReference type="PRINTS" id="PR00792">
    <property type="entry name" value="PEPSIN"/>
</dbReference>
<organism evidence="6 7">
    <name type="scientific">Duganella radicis</name>
    <dbReference type="NCBI Taxonomy" id="551988"/>
    <lineage>
        <taxon>Bacteria</taxon>
        <taxon>Pseudomonadati</taxon>
        <taxon>Pseudomonadota</taxon>
        <taxon>Betaproteobacteria</taxon>
        <taxon>Burkholderiales</taxon>
        <taxon>Oxalobacteraceae</taxon>
        <taxon>Telluria group</taxon>
        <taxon>Duganella</taxon>
    </lineage>
</organism>
<comment type="caution">
    <text evidence="6">The sequence shown here is derived from an EMBL/GenBank/DDBJ whole genome shotgun (WGS) entry which is preliminary data.</text>
</comment>
<evidence type="ECO:0000256" key="1">
    <source>
        <dbReference type="ARBA" id="ARBA00004613"/>
    </source>
</evidence>
<dbReference type="Gene3D" id="2.40.70.10">
    <property type="entry name" value="Acid Proteases"/>
    <property type="match status" value="2"/>
</dbReference>
<sequence>MNYIDIKGKWTNNFGSVMDITEVDPDSGIFGGTYASSTGANGRYRVTGLTDTRPDQQPGNDNSQTVAFAVSWRDLDGGPKDANWVSAFAGQLQIIEGQLVMNTTYLLQSNTMPADDWGATAVAVTAFTRTPQVPADMRAPHVVFALTRGALSNNGATPWTARTGIGTPAQTLRFMLDSGTQNTWVTSIQCTSNACLAHQRFNPRNSGTYREIDAQPKEVNFGPWGKMTVLMGADNFTLKHFDGEQYRTGLTVEPMNFEAAIHYTGCAFQQLDCDGGIAIPSPYRSASQAEALMLQLIKDKKIAYPVAAFWCDPHDRVGECVFGAVDPDKYQRATLQWLALQNPGDSGLGYLWSVALQAFKVDGKAVQAGITQFALDTGSSYFKGPAALIDTLRNAVTNNGRLPTYVASAQALADYPVISLSLGQQTYDLHPDQYFLKLNDEYWELGIEVLDGMPDGMLLVGSMFLETLYCIFDYAGMQVGLARR</sequence>
<dbReference type="InterPro" id="IPR036896">
    <property type="entry name" value="Avidin-like_sf"/>
</dbReference>
<gene>
    <name evidence="6" type="ORF">GM676_01870</name>
</gene>
<evidence type="ECO:0000256" key="3">
    <source>
        <dbReference type="ARBA" id="ARBA00022525"/>
    </source>
</evidence>
<dbReference type="GO" id="GO:0006508">
    <property type="term" value="P:proteolysis"/>
    <property type="evidence" value="ECO:0007669"/>
    <property type="project" value="InterPro"/>
</dbReference>
<evidence type="ECO:0000256" key="2">
    <source>
        <dbReference type="ARBA" id="ARBA00007447"/>
    </source>
</evidence>
<dbReference type="Pfam" id="PF00026">
    <property type="entry name" value="Asp"/>
    <property type="match status" value="1"/>
</dbReference>
<evidence type="ECO:0000313" key="7">
    <source>
        <dbReference type="Proteomes" id="UP000475582"/>
    </source>
</evidence>
<dbReference type="Proteomes" id="UP000475582">
    <property type="component" value="Unassembled WGS sequence"/>
</dbReference>
<comment type="similarity">
    <text evidence="2">Belongs to the peptidase A1 family.</text>
</comment>
<dbReference type="AlphaFoldDB" id="A0A6L6PCG1"/>
<dbReference type="InterPro" id="IPR001969">
    <property type="entry name" value="Aspartic_peptidase_AS"/>
</dbReference>
<dbReference type="PANTHER" id="PTHR47966:SF51">
    <property type="entry name" value="BETA-SITE APP-CLEAVING ENZYME, ISOFORM A-RELATED"/>
    <property type="match status" value="1"/>
</dbReference>
<dbReference type="InterPro" id="IPR021109">
    <property type="entry name" value="Peptidase_aspartic_dom_sf"/>
</dbReference>
<evidence type="ECO:0000313" key="6">
    <source>
        <dbReference type="EMBL" id="MTV36329.1"/>
    </source>
</evidence>
<dbReference type="InterPro" id="IPR001461">
    <property type="entry name" value="Aspartic_peptidase_A1"/>
</dbReference>
<dbReference type="PROSITE" id="PS00141">
    <property type="entry name" value="ASP_PROTEASE"/>
    <property type="match status" value="1"/>
</dbReference>
<evidence type="ECO:0000256" key="4">
    <source>
        <dbReference type="ARBA" id="ARBA00022729"/>
    </source>
</evidence>
<dbReference type="GO" id="GO:0005576">
    <property type="term" value="C:extracellular region"/>
    <property type="evidence" value="ECO:0007669"/>
    <property type="project" value="UniProtKB-SubCell"/>
</dbReference>
<dbReference type="GO" id="GO:0004190">
    <property type="term" value="F:aspartic-type endopeptidase activity"/>
    <property type="evidence" value="ECO:0007669"/>
    <property type="project" value="InterPro"/>
</dbReference>
<dbReference type="PROSITE" id="PS51767">
    <property type="entry name" value="PEPTIDASE_A1"/>
    <property type="match status" value="1"/>
</dbReference>
<dbReference type="PROSITE" id="PS51326">
    <property type="entry name" value="AVIDIN_2"/>
    <property type="match status" value="1"/>
</dbReference>
<dbReference type="PANTHER" id="PTHR47966">
    <property type="entry name" value="BETA-SITE APP-CLEAVING ENZYME, ISOFORM A-RELATED"/>
    <property type="match status" value="1"/>
</dbReference>
<dbReference type="GO" id="GO:0009374">
    <property type="term" value="F:biotin binding"/>
    <property type="evidence" value="ECO:0007669"/>
    <property type="project" value="InterPro"/>
</dbReference>
<proteinExistence type="inferred from homology"/>
<dbReference type="SUPFAM" id="SSF50876">
    <property type="entry name" value="Avidin/streptavidin"/>
    <property type="match status" value="1"/>
</dbReference>
<dbReference type="RefSeq" id="WP_155461668.1">
    <property type="nucleotide sequence ID" value="NZ_WNKY01000001.1"/>
</dbReference>
<dbReference type="InterPro" id="IPR033121">
    <property type="entry name" value="PEPTIDASE_A1"/>
</dbReference>
<keyword evidence="4" id="KW-0732">Signal</keyword>
<protein>
    <recommendedName>
        <fullName evidence="5">Peptidase A1 domain-containing protein</fullName>
    </recommendedName>
</protein>
<dbReference type="Gene3D" id="2.40.128.30">
    <property type="entry name" value="Avidin-like"/>
    <property type="match status" value="1"/>
</dbReference>
<name>A0A6L6PCG1_9BURK</name>
<comment type="subcellular location">
    <subcellularLocation>
        <location evidence="1">Secreted</location>
    </subcellularLocation>
</comment>
<dbReference type="EMBL" id="WNKY01000001">
    <property type="protein sequence ID" value="MTV36329.1"/>
    <property type="molecule type" value="Genomic_DNA"/>
</dbReference>
<dbReference type="OrthoDB" id="9092901at2"/>
<keyword evidence="3" id="KW-0964">Secreted</keyword>
<keyword evidence="7" id="KW-1185">Reference proteome</keyword>
<dbReference type="SUPFAM" id="SSF50630">
    <property type="entry name" value="Acid proteases"/>
    <property type="match status" value="1"/>
</dbReference>
<reference evidence="6 7" key="1">
    <citation type="submission" date="2019-11" db="EMBL/GenBank/DDBJ databases">
        <title>Type strains purchased from KCTC, JCM and DSMZ.</title>
        <authorList>
            <person name="Lu H."/>
        </authorList>
    </citation>
    <scope>NUCLEOTIDE SEQUENCE [LARGE SCALE GENOMIC DNA]</scope>
    <source>
        <strain evidence="6 7">KCTC 22382</strain>
    </source>
</reference>
<dbReference type="InterPro" id="IPR005468">
    <property type="entry name" value="Avidin/str"/>
</dbReference>
<feature type="domain" description="Peptidase A1" evidence="5">
    <location>
        <begin position="159"/>
        <end position="482"/>
    </location>
</feature>